<feature type="compositionally biased region" description="Basic and acidic residues" evidence="1">
    <location>
        <begin position="62"/>
        <end position="74"/>
    </location>
</feature>
<dbReference type="AlphaFoldDB" id="A0A388LGR3"/>
<feature type="compositionally biased region" description="Gly residues" evidence="1">
    <location>
        <begin position="31"/>
        <end position="44"/>
    </location>
</feature>
<feature type="compositionally biased region" description="Low complexity" evidence="1">
    <location>
        <begin position="1"/>
        <end position="17"/>
    </location>
</feature>
<evidence type="ECO:0000313" key="3">
    <source>
        <dbReference type="Proteomes" id="UP000265515"/>
    </source>
</evidence>
<feature type="region of interest" description="Disordered" evidence="1">
    <location>
        <begin position="1"/>
        <end position="74"/>
    </location>
</feature>
<name>A0A388LGR3_CHABU</name>
<reference evidence="2 3" key="1">
    <citation type="journal article" date="2018" name="Cell">
        <title>The Chara Genome: Secondary Complexity and Implications for Plant Terrestrialization.</title>
        <authorList>
            <person name="Nishiyama T."/>
            <person name="Sakayama H."/>
            <person name="Vries J.D."/>
            <person name="Buschmann H."/>
            <person name="Saint-Marcoux D."/>
            <person name="Ullrich K.K."/>
            <person name="Haas F.B."/>
            <person name="Vanderstraeten L."/>
            <person name="Becker D."/>
            <person name="Lang D."/>
            <person name="Vosolsobe S."/>
            <person name="Rombauts S."/>
            <person name="Wilhelmsson P.K.I."/>
            <person name="Janitza P."/>
            <person name="Kern R."/>
            <person name="Heyl A."/>
            <person name="Rumpler F."/>
            <person name="Villalobos L.I.A.C."/>
            <person name="Clay J.M."/>
            <person name="Skokan R."/>
            <person name="Toyoda A."/>
            <person name="Suzuki Y."/>
            <person name="Kagoshima H."/>
            <person name="Schijlen E."/>
            <person name="Tajeshwar N."/>
            <person name="Catarino B."/>
            <person name="Hetherington A.J."/>
            <person name="Saltykova A."/>
            <person name="Bonnot C."/>
            <person name="Breuninger H."/>
            <person name="Symeonidi A."/>
            <person name="Radhakrishnan G.V."/>
            <person name="Van Nieuwerburgh F."/>
            <person name="Deforce D."/>
            <person name="Chang C."/>
            <person name="Karol K.G."/>
            <person name="Hedrich R."/>
            <person name="Ulvskov P."/>
            <person name="Glockner G."/>
            <person name="Delwiche C.F."/>
            <person name="Petrasek J."/>
            <person name="Van de Peer Y."/>
            <person name="Friml J."/>
            <person name="Beilby M."/>
            <person name="Dolan L."/>
            <person name="Kohara Y."/>
            <person name="Sugano S."/>
            <person name="Fujiyama A."/>
            <person name="Delaux P.-M."/>
            <person name="Quint M."/>
            <person name="TheiBen G."/>
            <person name="Hagemann M."/>
            <person name="Harholt J."/>
            <person name="Dunand C."/>
            <person name="Zachgo S."/>
            <person name="Langdale J."/>
            <person name="Maumus F."/>
            <person name="Straeten D.V.D."/>
            <person name="Gould S.B."/>
            <person name="Rensing S.A."/>
        </authorList>
    </citation>
    <scope>NUCLEOTIDE SEQUENCE [LARGE SCALE GENOMIC DNA]</scope>
    <source>
        <strain evidence="2 3">S276</strain>
    </source>
</reference>
<protein>
    <submittedName>
        <fullName evidence="2">Uncharacterized protein</fullName>
    </submittedName>
</protein>
<dbReference type="EMBL" id="BFEA01000377">
    <property type="protein sequence ID" value="GBG81505.1"/>
    <property type="molecule type" value="Genomic_DNA"/>
</dbReference>
<evidence type="ECO:0000313" key="2">
    <source>
        <dbReference type="EMBL" id="GBG81505.1"/>
    </source>
</evidence>
<comment type="caution">
    <text evidence="2">The sequence shown here is derived from an EMBL/GenBank/DDBJ whole genome shotgun (WGS) entry which is preliminary data.</text>
</comment>
<organism evidence="2 3">
    <name type="scientific">Chara braunii</name>
    <name type="common">Braun's stonewort</name>
    <dbReference type="NCBI Taxonomy" id="69332"/>
    <lineage>
        <taxon>Eukaryota</taxon>
        <taxon>Viridiplantae</taxon>
        <taxon>Streptophyta</taxon>
        <taxon>Charophyceae</taxon>
        <taxon>Charales</taxon>
        <taxon>Characeae</taxon>
        <taxon>Chara</taxon>
    </lineage>
</organism>
<gene>
    <name evidence="2" type="ORF">CBR_g32494</name>
</gene>
<dbReference type="Gramene" id="GBG81505">
    <property type="protein sequence ID" value="GBG81505"/>
    <property type="gene ID" value="CBR_g32494"/>
</dbReference>
<proteinExistence type="predicted"/>
<dbReference type="Proteomes" id="UP000265515">
    <property type="component" value="Unassembled WGS sequence"/>
</dbReference>
<evidence type="ECO:0000256" key="1">
    <source>
        <dbReference type="SAM" id="MobiDB-lite"/>
    </source>
</evidence>
<sequence length="152" mass="15819">MESDPSSGPGAKAGSSSIARRSKTVDNPTAVGGGLRYGGGGEGVKSGAVITVGRKSSGRNGGDGKEDNDWEERGEFLEEGTDLTWRADGKEKDEWGEYSKWGKDGEDEHRKVRKAKGEGECSIIRGTKHHQESAAGVAGGGLVGAVTSADRL</sequence>
<keyword evidence="3" id="KW-1185">Reference proteome</keyword>
<accession>A0A388LGR3</accession>